<protein>
    <submittedName>
        <fullName evidence="1">Uncharacterized protein</fullName>
    </submittedName>
</protein>
<dbReference type="Proteomes" id="UP000799444">
    <property type="component" value="Unassembled WGS sequence"/>
</dbReference>
<sequence length="298" mass="34063">MSFVYPTLPSTWKMLFRRGLPKDEKYLADQLETLVKQRRIEDCDFQHFGTVVVKYPRAVECYKKMVASHNGKTTLPQNQHLPTWEVIVHTYGIAEAADGKAVPDAGEVTSGPRIEPAQAPHRFVFQKFEGALPERGIVTYCHVVNPQDFPIAQLQDLRGVIIKNLRVCSQFGQIVGVAANLENAPFKFLRISDPNVLHYLGFTKNVPHIEREHHLDPDIFFRLWTFRLGGYVWNNVGELVQAWHAFHYWFQWKGEAASKNKPEIADIQAIANYLSRPLEAVRQEIMDKWEAIGNGAVA</sequence>
<dbReference type="AlphaFoldDB" id="A0A9P4R591"/>
<keyword evidence="2" id="KW-1185">Reference proteome</keyword>
<organism evidence="1 2">
    <name type="scientific">Polyplosphaeria fusca</name>
    <dbReference type="NCBI Taxonomy" id="682080"/>
    <lineage>
        <taxon>Eukaryota</taxon>
        <taxon>Fungi</taxon>
        <taxon>Dikarya</taxon>
        <taxon>Ascomycota</taxon>
        <taxon>Pezizomycotina</taxon>
        <taxon>Dothideomycetes</taxon>
        <taxon>Pleosporomycetidae</taxon>
        <taxon>Pleosporales</taxon>
        <taxon>Tetraplosphaeriaceae</taxon>
        <taxon>Polyplosphaeria</taxon>
    </lineage>
</organism>
<comment type="caution">
    <text evidence="1">The sequence shown here is derived from an EMBL/GenBank/DDBJ whole genome shotgun (WGS) entry which is preliminary data.</text>
</comment>
<evidence type="ECO:0000313" key="1">
    <source>
        <dbReference type="EMBL" id="KAF2737063.1"/>
    </source>
</evidence>
<accession>A0A9P4R591</accession>
<dbReference type="EMBL" id="ML996119">
    <property type="protein sequence ID" value="KAF2737063.1"/>
    <property type="molecule type" value="Genomic_DNA"/>
</dbReference>
<name>A0A9P4R591_9PLEO</name>
<reference evidence="1" key="1">
    <citation type="journal article" date="2020" name="Stud. Mycol.">
        <title>101 Dothideomycetes genomes: a test case for predicting lifestyles and emergence of pathogens.</title>
        <authorList>
            <person name="Haridas S."/>
            <person name="Albert R."/>
            <person name="Binder M."/>
            <person name="Bloem J."/>
            <person name="Labutti K."/>
            <person name="Salamov A."/>
            <person name="Andreopoulos B."/>
            <person name="Baker S."/>
            <person name="Barry K."/>
            <person name="Bills G."/>
            <person name="Bluhm B."/>
            <person name="Cannon C."/>
            <person name="Castanera R."/>
            <person name="Culley D."/>
            <person name="Daum C."/>
            <person name="Ezra D."/>
            <person name="Gonzalez J."/>
            <person name="Henrissat B."/>
            <person name="Kuo A."/>
            <person name="Liang C."/>
            <person name="Lipzen A."/>
            <person name="Lutzoni F."/>
            <person name="Magnuson J."/>
            <person name="Mondo S."/>
            <person name="Nolan M."/>
            <person name="Ohm R."/>
            <person name="Pangilinan J."/>
            <person name="Park H.-J."/>
            <person name="Ramirez L."/>
            <person name="Alfaro M."/>
            <person name="Sun H."/>
            <person name="Tritt A."/>
            <person name="Yoshinaga Y."/>
            <person name="Zwiers L.-H."/>
            <person name="Turgeon B."/>
            <person name="Goodwin S."/>
            <person name="Spatafora J."/>
            <person name="Crous P."/>
            <person name="Grigoriev I."/>
        </authorList>
    </citation>
    <scope>NUCLEOTIDE SEQUENCE</scope>
    <source>
        <strain evidence="1">CBS 125425</strain>
    </source>
</reference>
<proteinExistence type="predicted"/>
<evidence type="ECO:0000313" key="2">
    <source>
        <dbReference type="Proteomes" id="UP000799444"/>
    </source>
</evidence>
<gene>
    <name evidence="1" type="ORF">EJ04DRAFT_561926</name>
</gene>